<dbReference type="Pfam" id="PF12801">
    <property type="entry name" value="Fer4_5"/>
    <property type="match status" value="2"/>
</dbReference>
<dbReference type="GO" id="GO:0005886">
    <property type="term" value="C:plasma membrane"/>
    <property type="evidence" value="ECO:0007669"/>
    <property type="project" value="UniProtKB-SubCell"/>
</dbReference>
<dbReference type="InterPro" id="IPR017896">
    <property type="entry name" value="4Fe4S_Fe-S-bd"/>
</dbReference>
<keyword evidence="3" id="KW-0479">Metal-binding</keyword>
<dbReference type="Pfam" id="PF13237">
    <property type="entry name" value="Fer4_10"/>
    <property type="match status" value="1"/>
</dbReference>
<evidence type="ECO:0000256" key="7">
    <source>
        <dbReference type="SAM" id="Phobius"/>
    </source>
</evidence>
<keyword evidence="2" id="KW-1003">Cell membrane</keyword>
<feature type="transmembrane region" description="Helical" evidence="7">
    <location>
        <begin position="85"/>
        <end position="107"/>
    </location>
</feature>
<keyword evidence="5" id="KW-0411">Iron-sulfur</keyword>
<dbReference type="SUPFAM" id="SSF54862">
    <property type="entry name" value="4Fe-4S ferredoxins"/>
    <property type="match status" value="1"/>
</dbReference>
<protein>
    <submittedName>
        <fullName evidence="9">4Fe-4S binding domain-containing protein</fullName>
    </submittedName>
</protein>
<dbReference type="PANTHER" id="PTHR30224">
    <property type="entry name" value="ELECTRON TRANSPORT PROTEIN"/>
    <property type="match status" value="1"/>
</dbReference>
<proteinExistence type="predicted"/>
<dbReference type="EMBL" id="FNEM01000003">
    <property type="protein sequence ID" value="SDI81845.1"/>
    <property type="molecule type" value="Genomic_DNA"/>
</dbReference>
<evidence type="ECO:0000313" key="10">
    <source>
        <dbReference type="Proteomes" id="UP000199527"/>
    </source>
</evidence>
<feature type="transmembrane region" description="Helical" evidence="7">
    <location>
        <begin position="367"/>
        <end position="385"/>
    </location>
</feature>
<dbReference type="Proteomes" id="UP000199527">
    <property type="component" value="Unassembled WGS sequence"/>
</dbReference>
<dbReference type="InterPro" id="IPR017900">
    <property type="entry name" value="4Fe4S_Fe_S_CS"/>
</dbReference>
<feature type="transmembrane region" description="Helical" evidence="7">
    <location>
        <begin position="146"/>
        <end position="164"/>
    </location>
</feature>
<comment type="subcellular location">
    <subcellularLocation>
        <location evidence="1">Cell membrane</location>
    </subcellularLocation>
</comment>
<evidence type="ECO:0000259" key="8">
    <source>
        <dbReference type="PROSITE" id="PS51379"/>
    </source>
</evidence>
<feature type="transmembrane region" description="Helical" evidence="7">
    <location>
        <begin position="244"/>
        <end position="265"/>
    </location>
</feature>
<dbReference type="PROSITE" id="PS51379">
    <property type="entry name" value="4FE4S_FER_2"/>
    <property type="match status" value="1"/>
</dbReference>
<keyword evidence="10" id="KW-1185">Reference proteome</keyword>
<feature type="transmembrane region" description="Helical" evidence="7">
    <location>
        <begin position="40"/>
        <end position="64"/>
    </location>
</feature>
<evidence type="ECO:0000256" key="1">
    <source>
        <dbReference type="ARBA" id="ARBA00004236"/>
    </source>
</evidence>
<name>A0A1G8NNU4_9GAMM</name>
<evidence type="ECO:0000256" key="2">
    <source>
        <dbReference type="ARBA" id="ARBA00022475"/>
    </source>
</evidence>
<dbReference type="InterPro" id="IPR052378">
    <property type="entry name" value="NosR_regulator"/>
</dbReference>
<gene>
    <name evidence="9" type="ORF">SAMN04488540_103183</name>
</gene>
<keyword evidence="4" id="KW-0408">Iron</keyword>
<dbReference type="GO" id="GO:0046872">
    <property type="term" value="F:metal ion binding"/>
    <property type="evidence" value="ECO:0007669"/>
    <property type="project" value="UniProtKB-KW"/>
</dbReference>
<evidence type="ECO:0000256" key="3">
    <source>
        <dbReference type="ARBA" id="ARBA00022723"/>
    </source>
</evidence>
<feature type="transmembrane region" description="Helical" evidence="7">
    <location>
        <begin position="209"/>
        <end position="232"/>
    </location>
</feature>
<keyword evidence="7" id="KW-0812">Transmembrane</keyword>
<evidence type="ECO:0000256" key="6">
    <source>
        <dbReference type="ARBA" id="ARBA00023136"/>
    </source>
</evidence>
<reference evidence="10" key="1">
    <citation type="submission" date="2016-10" db="EMBL/GenBank/DDBJ databases">
        <authorList>
            <person name="Varghese N."/>
            <person name="Submissions S."/>
        </authorList>
    </citation>
    <scope>NUCLEOTIDE SEQUENCE [LARGE SCALE GENOMIC DNA]</scope>
    <source>
        <strain evidence="10">DSM 23317</strain>
    </source>
</reference>
<keyword evidence="7" id="KW-1133">Transmembrane helix</keyword>
<sequence length="409" mass="44541">MIMTIIEALTIGLGLSYAAALLHASQHHYGALTLMSTLAAALLIANQATLWLTVTLAITLVAALHRSRWGENWLTQVDPQRLRVLCQHTLALSMLVVAAQYGIHLWFLGQGLTPPLPRPDVVDAFLPIAGGLGLRGAIETGHLDHHHPAAMVMLTVVLLGGLLFKRAFCGWVCPLGLAGEYLHRLGDRLLPARRNVPPRLDGPLRMIKYVLASALVYVVALALPTMALPGYLKSSYHIMADVKMAQFFVEPGTLTLLMGTGLIVASMWRRQAFCRYLCPYGALMGLLSLLSPLKIQRQSDHCLINSKGLACDKCSRACPAGIAVHQQTRIHSDECQACLRCISACPKRAQALALSLPNQRKVSANGLFVLLVITLLLLPLIAHLAGTWHSETDPLIRIQLIQMLDSLGM</sequence>
<dbReference type="GO" id="GO:0051536">
    <property type="term" value="F:iron-sulfur cluster binding"/>
    <property type="evidence" value="ECO:0007669"/>
    <property type="project" value="UniProtKB-KW"/>
</dbReference>
<evidence type="ECO:0000256" key="5">
    <source>
        <dbReference type="ARBA" id="ARBA00023014"/>
    </source>
</evidence>
<dbReference type="PROSITE" id="PS00198">
    <property type="entry name" value="4FE4S_FER_1"/>
    <property type="match status" value="1"/>
</dbReference>
<keyword evidence="6 7" id="KW-0472">Membrane</keyword>
<dbReference type="Gene3D" id="3.30.70.20">
    <property type="match status" value="1"/>
</dbReference>
<evidence type="ECO:0000313" key="9">
    <source>
        <dbReference type="EMBL" id="SDI81845.1"/>
    </source>
</evidence>
<organism evidence="9 10">
    <name type="scientific">Ferrimonas sediminum</name>
    <dbReference type="NCBI Taxonomy" id="718193"/>
    <lineage>
        <taxon>Bacteria</taxon>
        <taxon>Pseudomonadati</taxon>
        <taxon>Pseudomonadota</taxon>
        <taxon>Gammaproteobacteria</taxon>
        <taxon>Alteromonadales</taxon>
        <taxon>Ferrimonadaceae</taxon>
        <taxon>Ferrimonas</taxon>
    </lineage>
</organism>
<dbReference type="PANTHER" id="PTHR30224:SF4">
    <property type="entry name" value="ELECTRON TRANSPORT PROTEIN YCCM-RELATED"/>
    <property type="match status" value="1"/>
</dbReference>
<accession>A0A1G8NNU4</accession>
<dbReference type="AlphaFoldDB" id="A0A1G8NNU4"/>
<evidence type="ECO:0000256" key="4">
    <source>
        <dbReference type="ARBA" id="ARBA00023004"/>
    </source>
</evidence>
<feature type="domain" description="4Fe-4S ferredoxin-type" evidence="8">
    <location>
        <begin position="326"/>
        <end position="355"/>
    </location>
</feature>